<name>A0A803M7I3_CHEQI</name>
<dbReference type="GO" id="GO:0003723">
    <property type="term" value="F:RNA binding"/>
    <property type="evidence" value="ECO:0007669"/>
    <property type="project" value="UniProtKB-UniRule"/>
</dbReference>
<evidence type="ECO:0000256" key="2">
    <source>
        <dbReference type="ARBA" id="ARBA00022528"/>
    </source>
</evidence>
<dbReference type="InterPro" id="IPR035979">
    <property type="entry name" value="RBD_domain_sf"/>
</dbReference>
<comment type="similarity">
    <text evidence="9">Belongs to the peptidase S9D family.</text>
</comment>
<evidence type="ECO:0000256" key="8">
    <source>
        <dbReference type="ARBA" id="ARBA00054431"/>
    </source>
</evidence>
<protein>
    <recommendedName>
        <fullName evidence="10">Probable glutamyl endopeptidase, chloroplastic</fullName>
    </recommendedName>
</protein>
<dbReference type="GO" id="GO:0006508">
    <property type="term" value="P:proteolysis"/>
    <property type="evidence" value="ECO:0007669"/>
    <property type="project" value="UniProtKB-KW"/>
</dbReference>
<reference evidence="14" key="2">
    <citation type="submission" date="2021-03" db="UniProtKB">
        <authorList>
            <consortium name="EnsemblPlants"/>
        </authorList>
    </citation>
    <scope>IDENTIFICATION</scope>
</reference>
<evidence type="ECO:0000256" key="7">
    <source>
        <dbReference type="ARBA" id="ARBA00022946"/>
    </source>
</evidence>
<dbReference type="PROSITE" id="PS50102">
    <property type="entry name" value="RRM"/>
    <property type="match status" value="1"/>
</dbReference>
<dbReference type="Gene3D" id="3.30.70.330">
    <property type="match status" value="1"/>
</dbReference>
<evidence type="ECO:0000256" key="3">
    <source>
        <dbReference type="ARBA" id="ARBA00022640"/>
    </source>
</evidence>
<dbReference type="SUPFAM" id="SSF53474">
    <property type="entry name" value="alpha/beta-Hydrolases"/>
    <property type="match status" value="1"/>
</dbReference>
<evidence type="ECO:0000256" key="1">
    <source>
        <dbReference type="ARBA" id="ARBA00004470"/>
    </source>
</evidence>
<comment type="subcellular location">
    <subcellularLocation>
        <location evidence="1">Plastid</location>
        <location evidence="1">Chloroplast stroma</location>
    </subcellularLocation>
</comment>
<keyword evidence="7" id="KW-0809">Transit peptide</keyword>
<dbReference type="OMA" id="LPHEPHW"/>
<dbReference type="GO" id="GO:0004252">
    <property type="term" value="F:serine-type endopeptidase activity"/>
    <property type="evidence" value="ECO:0007669"/>
    <property type="project" value="TreeGrafter"/>
</dbReference>
<sequence>MRLHKVYHRFSSSSFIIQHQFNRFSLSLPSSSSSSSYLSSLPFKFPGIRTSQQFRTVSGKPFSSTMSRLQSLVPVEAVSGEYIAAAPSNGSASNSQLEDDLGTNGGYQLPPSEIRDIVDAPPLPALSVSPHRDKILFLKRRSLPPLIDLAKPEEKLAGIRIDGKSNTRSRMSFYTGIGIHQLTSDGTLGPGKEVHGLPDGARINFVSWSNNGQHLAFCVRVDEDLGGNGKLQLWVANVETGLAKPLFKSAKIYVNAVFDNFVWVDDSTLLVCTIPSSRGDPPKKPLLPPGPKIQSNEQKNTIQLRTFQDLLKDEYDEDLFDYYATSQLVLASLDGTVKPFGQPAVYKSLDPSPDDKYIMISSTHRPYSYVVPCGRFPKKVELWTVDGKFIRQLCDLPLAENIPIAHNSVRNGMRSINWRADRPSTLYWVETQDGGDAKVEASPRDIVYTQSAEASEGEEPTVLHKLDLRYGGISWCDDSLALVYESWYKTRRLRTWVISPESKDVSPRILFDRSFEDVYSDPGSPMSRRTSYGTYVIAKIRKEEDDATYLLLNGNGATPEGNIPFLDLMDINSGNKERIWQSDKEKYYESVVALMSDRIEGDMFVNQLKILTSKESKTENTQYYIQSWPDKKPVQITNFPHPYPQLASLHKEMIRYQRSDGVQLTATLYLPPGYDSSKDGPLPCLVWSYPGEFKTKEAAGQVRGSPNEFASIGSTSPLLWLARRFAVLSGPTIPIIGEGDKEANDLYVEQLVASAEAAVQEVIRRGVAHPNKIAIGGHSYGAFMTANLLAHASHLFCCGIARSGAYNRTLTPFGFQNEDRTLWEATNTYIEMSPFMSANKIKRPILLVHGEEDNNSGTLTMQSDRFYNALKGHGALCRLVILPYESHGYSARESIMHVLWETDRWLQKFCVSNTSELDADAGSLKKEDSTGNADDKVISATGGGVAETEEPENGEYSRQRSLLWFAVSVKELFTVASAMGIPDSFFRSLFAMGSETEKEYTAFEEKVKRTVYLDNLSPQVTEEALRNAFKQFHGTLTNLRFIPSYTEPSYNAKFALLEFENQDQAKEIIDLLSHFPFMILGMPRPVRAFPAEPQMFDDRPSNPGRRLELYWLDPEDSDFDVAQQLKNLAEKHGAQQSFLLKQKQLEEEEKLSKQQAEILNAHYQKLEMLNSALSIGSAKDLARLYGVNMTDVSGI</sequence>
<evidence type="ECO:0000259" key="13">
    <source>
        <dbReference type="PROSITE" id="PS50102"/>
    </source>
</evidence>
<dbReference type="AlphaFoldDB" id="A0A803M7I3"/>
<keyword evidence="11" id="KW-0694">RNA-binding</keyword>
<evidence type="ECO:0000256" key="12">
    <source>
        <dbReference type="SAM" id="MobiDB-lite"/>
    </source>
</evidence>
<dbReference type="InterPro" id="IPR000504">
    <property type="entry name" value="RRM_dom"/>
</dbReference>
<organism evidence="14 15">
    <name type="scientific">Chenopodium quinoa</name>
    <name type="common">Quinoa</name>
    <dbReference type="NCBI Taxonomy" id="63459"/>
    <lineage>
        <taxon>Eukaryota</taxon>
        <taxon>Viridiplantae</taxon>
        <taxon>Streptophyta</taxon>
        <taxon>Embryophyta</taxon>
        <taxon>Tracheophyta</taxon>
        <taxon>Spermatophyta</taxon>
        <taxon>Magnoliopsida</taxon>
        <taxon>eudicotyledons</taxon>
        <taxon>Gunneridae</taxon>
        <taxon>Pentapetalae</taxon>
        <taxon>Caryophyllales</taxon>
        <taxon>Chenopodiaceae</taxon>
        <taxon>Chenopodioideae</taxon>
        <taxon>Atripliceae</taxon>
        <taxon>Chenopodium</taxon>
    </lineage>
</organism>
<comment type="function">
    <text evidence="8">Serine-type protease active in vitro against the LHCII N-terminal. Cleaves its substrate on the carboxy-side of Glu residues.</text>
</comment>
<keyword evidence="4" id="KW-0645">Protease</keyword>
<evidence type="ECO:0000256" key="5">
    <source>
        <dbReference type="ARBA" id="ARBA00022801"/>
    </source>
</evidence>
<dbReference type="PANTHER" id="PTHR42776">
    <property type="entry name" value="SERINE PEPTIDASE S9 FAMILY MEMBER"/>
    <property type="match status" value="1"/>
</dbReference>
<dbReference type="SUPFAM" id="SSF82171">
    <property type="entry name" value="DPP6 N-terminal domain-like"/>
    <property type="match status" value="1"/>
</dbReference>
<dbReference type="Gramene" id="AUR62024648-RA">
    <property type="protein sequence ID" value="AUR62024648-RA:cds"/>
    <property type="gene ID" value="AUR62024648"/>
</dbReference>
<dbReference type="PANTHER" id="PTHR42776:SF28">
    <property type="entry name" value="GLUTAMYL ENDOPEPTIDASE, CHLOROPLASTIC-RELATED"/>
    <property type="match status" value="1"/>
</dbReference>
<dbReference type="Gene3D" id="3.40.50.1820">
    <property type="entry name" value="alpha/beta hydrolase"/>
    <property type="match status" value="1"/>
</dbReference>
<evidence type="ECO:0000256" key="4">
    <source>
        <dbReference type="ARBA" id="ARBA00022670"/>
    </source>
</evidence>
<dbReference type="Pfam" id="PF00326">
    <property type="entry name" value="Peptidase_S9"/>
    <property type="match status" value="1"/>
</dbReference>
<feature type="region of interest" description="Disordered" evidence="12">
    <location>
        <begin position="920"/>
        <end position="954"/>
    </location>
</feature>
<dbReference type="InterPro" id="IPR029058">
    <property type="entry name" value="AB_hydrolase_fold"/>
</dbReference>
<dbReference type="Pfam" id="PF00076">
    <property type="entry name" value="RRM_1"/>
    <property type="match status" value="1"/>
</dbReference>
<dbReference type="EnsemblPlants" id="AUR62024648-RA">
    <property type="protein sequence ID" value="AUR62024648-RA:cds"/>
    <property type="gene ID" value="AUR62024648"/>
</dbReference>
<reference evidence="14" key="1">
    <citation type="journal article" date="2017" name="Nature">
        <title>The genome of Chenopodium quinoa.</title>
        <authorList>
            <person name="Jarvis D.E."/>
            <person name="Ho Y.S."/>
            <person name="Lightfoot D.J."/>
            <person name="Schmoeckel S.M."/>
            <person name="Li B."/>
            <person name="Borm T.J.A."/>
            <person name="Ohyanagi H."/>
            <person name="Mineta K."/>
            <person name="Michell C.T."/>
            <person name="Saber N."/>
            <person name="Kharbatia N.M."/>
            <person name="Rupper R.R."/>
            <person name="Sharp A.R."/>
            <person name="Dally N."/>
            <person name="Boughton B.A."/>
            <person name="Woo Y.H."/>
            <person name="Gao G."/>
            <person name="Schijlen E.G.W.M."/>
            <person name="Guo X."/>
            <person name="Momin A.A."/>
            <person name="Negrao S."/>
            <person name="Al-Babili S."/>
            <person name="Gehring C."/>
            <person name="Roessner U."/>
            <person name="Jung C."/>
            <person name="Murphy K."/>
            <person name="Arold S.T."/>
            <person name="Gojobori T."/>
            <person name="van der Linden C.G."/>
            <person name="van Loo E.N."/>
            <person name="Jellen E.N."/>
            <person name="Maughan P.J."/>
            <person name="Tester M."/>
        </authorList>
    </citation>
    <scope>NUCLEOTIDE SEQUENCE [LARGE SCALE GENOMIC DNA]</scope>
    <source>
        <strain evidence="14">cv. PI 614886</strain>
    </source>
</reference>
<evidence type="ECO:0000313" key="14">
    <source>
        <dbReference type="EnsemblPlants" id="AUR62024648-RA:cds"/>
    </source>
</evidence>
<evidence type="ECO:0000256" key="11">
    <source>
        <dbReference type="PROSITE-ProRule" id="PRU00176"/>
    </source>
</evidence>
<dbReference type="InterPro" id="IPR001375">
    <property type="entry name" value="Peptidase_S9_cat"/>
</dbReference>
<evidence type="ECO:0000256" key="6">
    <source>
        <dbReference type="ARBA" id="ARBA00022825"/>
    </source>
</evidence>
<feature type="domain" description="RRM" evidence="13">
    <location>
        <begin position="1009"/>
        <end position="1093"/>
    </location>
</feature>
<evidence type="ECO:0000313" key="15">
    <source>
        <dbReference type="Proteomes" id="UP000596660"/>
    </source>
</evidence>
<keyword evidence="5" id="KW-0378">Hydrolase</keyword>
<keyword evidence="15" id="KW-1185">Reference proteome</keyword>
<proteinExistence type="inferred from homology"/>
<dbReference type="InterPro" id="IPR012677">
    <property type="entry name" value="Nucleotide-bd_a/b_plait_sf"/>
</dbReference>
<feature type="compositionally biased region" description="Basic and acidic residues" evidence="12">
    <location>
        <begin position="923"/>
        <end position="937"/>
    </location>
</feature>
<dbReference type="CDD" id="cd00590">
    <property type="entry name" value="RRM_SF"/>
    <property type="match status" value="1"/>
</dbReference>
<keyword evidence="6" id="KW-0720">Serine protease</keyword>
<dbReference type="GO" id="GO:0009570">
    <property type="term" value="C:chloroplast stroma"/>
    <property type="evidence" value="ECO:0007669"/>
    <property type="project" value="UniProtKB-SubCell"/>
</dbReference>
<dbReference type="SUPFAM" id="SSF54928">
    <property type="entry name" value="RNA-binding domain, RBD"/>
    <property type="match status" value="1"/>
</dbReference>
<evidence type="ECO:0000256" key="9">
    <source>
        <dbReference type="ARBA" id="ARBA00060950"/>
    </source>
</evidence>
<evidence type="ECO:0000256" key="10">
    <source>
        <dbReference type="ARBA" id="ARBA00073000"/>
    </source>
</evidence>
<accession>A0A803M7I3</accession>
<dbReference type="SMART" id="SM00360">
    <property type="entry name" value="RRM"/>
    <property type="match status" value="1"/>
</dbReference>
<dbReference type="Proteomes" id="UP000596660">
    <property type="component" value="Unplaced"/>
</dbReference>
<keyword evidence="3" id="KW-0934">Plastid</keyword>
<dbReference type="FunFam" id="3.40.50.1820:FF:000049">
    <property type="entry name" value="probable glutamyl endopeptidase, chloroplastic"/>
    <property type="match status" value="1"/>
</dbReference>
<keyword evidence="2" id="KW-0150">Chloroplast</keyword>